<feature type="region of interest" description="Disordered" evidence="2">
    <location>
        <begin position="1"/>
        <end position="22"/>
    </location>
</feature>
<keyword evidence="1" id="KW-0175">Coiled coil</keyword>
<organism evidence="3">
    <name type="scientific">Palpitomonas bilix</name>
    <dbReference type="NCBI Taxonomy" id="652834"/>
    <lineage>
        <taxon>Eukaryota</taxon>
        <taxon>Eukaryota incertae sedis</taxon>
    </lineage>
</organism>
<feature type="compositionally biased region" description="Polar residues" evidence="2">
    <location>
        <begin position="957"/>
        <end position="966"/>
    </location>
</feature>
<feature type="coiled-coil region" evidence="1">
    <location>
        <begin position="171"/>
        <end position="233"/>
    </location>
</feature>
<feature type="region of interest" description="Disordered" evidence="2">
    <location>
        <begin position="735"/>
        <end position="774"/>
    </location>
</feature>
<dbReference type="EMBL" id="HBIB01049511">
    <property type="protein sequence ID" value="CAE0270316.1"/>
    <property type="molecule type" value="Transcribed_RNA"/>
</dbReference>
<evidence type="ECO:0000313" key="3">
    <source>
        <dbReference type="EMBL" id="CAE0270316.1"/>
    </source>
</evidence>
<sequence>MASATMEETHWPTMDRPDSVSSEERITALEARLERAALAVDSSQASKLKERVRELDKALDQASQGRHDLGFELARRNLELDRLGTKLSKEEAEKQKIEHEKLYYKEKSSGLHLDLKRTDEQRKRAEEEAGKRQVEIEGKDAEILALKKVSLAYAEDVKIHHTVEGALDKQLSFYKAQLAQANLKVKDLQRNLQAADLKVKTAVDEKEAQKQEAASLRTLADRLARETEELKGNNDKVLVQWKSAMSALSHRDEVLSQVQTRSVEDRDRIADVLSKKMDEVVGELTDKLERERAEKERQKEDITNKTAELLKKESEIRTLTEAYRKETERRIRAEQEASDAKSSLKDKVVEERDRGNTKAVRLQSKIEGLKEKLSSFEAETEKGGQHMAAQIRRLAEDLEEQKQAFVKDLSEAESSQNLAEARLVEANAKVEELSEKNRNLQRQNDLLRIAQRDVLDQSSLAEQMAEREESHALRSEQAAAKMKMKLEALEKEGKTEVVLLKRDVEEWKQRYAALQDDMEKLKRTFIASQHELLASHKQVGEMAEMKSNMVVMEHAESKLRSKVKRIEKDAVESMKEASCARLEEQKAKAQLEREREEKFDLLVKLREAEMERAGLIEMVSNEYNALKQEIFSLRQARTEVVKVAKNTEYERDLLESKYAMAKQVVQQKMREGYEAEREIYTLNSKVRYLSRRRKEDVKSMDAIAKHYEKTMAKKLSARPAIAAVTGKISDAELISGRGGESERVSSSLSTASKGVAATSRHPHQQAGGVRAEGSNVSLASQDESVSALSMNTYSVKPEMSEKSDIFSEINKAKSQLAESQAENIKLTNRFEQVAQSFIALDQKFSSVNQQNYNLNRELQLVKSEVMEMTNRCLRAEGIAASLERQIRDVLPAYEIDYQYRPEVEPSPTLLVGFAQWQNGVMGGGGGAEGMARRGVQPPPLKLTANSNGDAHHPIPPSSGSNRRTPQSSKSLRSSRLKERV</sequence>
<gene>
    <name evidence="3" type="ORF">PBIL07802_LOCUS32671</name>
</gene>
<evidence type="ECO:0000256" key="1">
    <source>
        <dbReference type="SAM" id="Coils"/>
    </source>
</evidence>
<feature type="region of interest" description="Disordered" evidence="2">
    <location>
        <begin position="924"/>
        <end position="980"/>
    </location>
</feature>
<protein>
    <submittedName>
        <fullName evidence="3">Uncharacterized protein</fullName>
    </submittedName>
</protein>
<feature type="compositionally biased region" description="Basic and acidic residues" evidence="2">
    <location>
        <begin position="7"/>
        <end position="22"/>
    </location>
</feature>
<name>A0A7S3GLL7_9EUKA</name>
<proteinExistence type="predicted"/>
<dbReference type="AlphaFoldDB" id="A0A7S3GLL7"/>
<feature type="coiled-coil region" evidence="1">
    <location>
        <begin position="574"/>
        <end position="636"/>
    </location>
</feature>
<evidence type="ECO:0000256" key="2">
    <source>
        <dbReference type="SAM" id="MobiDB-lite"/>
    </source>
</evidence>
<accession>A0A7S3GLL7</accession>
<feature type="region of interest" description="Disordered" evidence="2">
    <location>
        <begin position="329"/>
        <end position="356"/>
    </location>
</feature>
<feature type="coiled-coil region" evidence="1">
    <location>
        <begin position="45"/>
        <end position="135"/>
    </location>
</feature>
<reference evidence="3" key="1">
    <citation type="submission" date="2021-01" db="EMBL/GenBank/DDBJ databases">
        <authorList>
            <person name="Corre E."/>
            <person name="Pelletier E."/>
            <person name="Niang G."/>
            <person name="Scheremetjew M."/>
            <person name="Finn R."/>
            <person name="Kale V."/>
            <person name="Holt S."/>
            <person name="Cochrane G."/>
            <person name="Meng A."/>
            <person name="Brown T."/>
            <person name="Cohen L."/>
        </authorList>
    </citation>
    <scope>NUCLEOTIDE SEQUENCE</scope>
    <source>
        <strain evidence="3">NIES-2562</strain>
    </source>
</reference>